<dbReference type="AlphaFoldDB" id="A0A511YPA9"/>
<evidence type="ECO:0000259" key="3">
    <source>
        <dbReference type="PROSITE" id="PS51186"/>
    </source>
</evidence>
<dbReference type="OrthoDB" id="66776at2"/>
<dbReference type="InterPro" id="IPR000182">
    <property type="entry name" value="GNAT_dom"/>
</dbReference>
<dbReference type="Gene3D" id="3.40.630.30">
    <property type="match status" value="1"/>
</dbReference>
<evidence type="ECO:0000313" key="4">
    <source>
        <dbReference type="EMBL" id="GEN77031.1"/>
    </source>
</evidence>
<comment type="caution">
    <text evidence="4">The sequence shown here is derived from an EMBL/GenBank/DDBJ whole genome shotgun (WGS) entry which is preliminary data.</text>
</comment>
<keyword evidence="1 4" id="KW-0808">Transferase</keyword>
<dbReference type="CDD" id="cd04301">
    <property type="entry name" value="NAT_SF"/>
    <property type="match status" value="1"/>
</dbReference>
<proteinExistence type="predicted"/>
<feature type="domain" description="N-acetyltransferase" evidence="3">
    <location>
        <begin position="5"/>
        <end position="157"/>
    </location>
</feature>
<evidence type="ECO:0000256" key="2">
    <source>
        <dbReference type="ARBA" id="ARBA00023315"/>
    </source>
</evidence>
<sequence>MVRLQFFKDEDFSGVDYALDEIQLQYTSSAADALKRIADRNTGLEFPVTVFNSDVPAGFFTLDFGEDKTELTSHPDSVLLRSLSIHPEMQGKGIGKSAMIEADGFVREHFKNCREIVLAVNQNNVSAYRLYEKVGYRYTGKTRMGRSGPQYLMSKSI</sequence>
<dbReference type="Proteomes" id="UP000321863">
    <property type="component" value="Unassembled WGS sequence"/>
</dbReference>
<reference evidence="4 5" key="1">
    <citation type="submission" date="2019-07" db="EMBL/GenBank/DDBJ databases">
        <title>Whole genome shotgun sequence of Chryseobacterium hagamense NBRC 105253.</title>
        <authorList>
            <person name="Hosoyama A."/>
            <person name="Uohara A."/>
            <person name="Ohji S."/>
            <person name="Ichikawa N."/>
        </authorList>
    </citation>
    <scope>NUCLEOTIDE SEQUENCE [LARGE SCALE GENOMIC DNA]</scope>
    <source>
        <strain evidence="4 5">NBRC 105253</strain>
    </source>
</reference>
<dbReference type="SUPFAM" id="SSF55729">
    <property type="entry name" value="Acyl-CoA N-acyltransferases (Nat)"/>
    <property type="match status" value="1"/>
</dbReference>
<evidence type="ECO:0000256" key="1">
    <source>
        <dbReference type="ARBA" id="ARBA00022679"/>
    </source>
</evidence>
<evidence type="ECO:0000313" key="5">
    <source>
        <dbReference type="Proteomes" id="UP000321863"/>
    </source>
</evidence>
<dbReference type="EMBL" id="BJYJ01000017">
    <property type="protein sequence ID" value="GEN77031.1"/>
    <property type="molecule type" value="Genomic_DNA"/>
</dbReference>
<organism evidence="4 5">
    <name type="scientific">Chryseobacterium hagamense</name>
    <dbReference type="NCBI Taxonomy" id="395935"/>
    <lineage>
        <taxon>Bacteria</taxon>
        <taxon>Pseudomonadati</taxon>
        <taxon>Bacteroidota</taxon>
        <taxon>Flavobacteriia</taxon>
        <taxon>Flavobacteriales</taxon>
        <taxon>Weeksellaceae</taxon>
        <taxon>Chryseobacterium group</taxon>
        <taxon>Chryseobacterium</taxon>
    </lineage>
</organism>
<keyword evidence="5" id="KW-1185">Reference proteome</keyword>
<dbReference type="InterPro" id="IPR050680">
    <property type="entry name" value="YpeA/RimI_acetyltransf"/>
</dbReference>
<dbReference type="RefSeq" id="WP_146942409.1">
    <property type="nucleotide sequence ID" value="NZ_BJYJ01000017.1"/>
</dbReference>
<dbReference type="PROSITE" id="PS51186">
    <property type="entry name" value="GNAT"/>
    <property type="match status" value="1"/>
</dbReference>
<dbReference type="PANTHER" id="PTHR43420">
    <property type="entry name" value="ACETYLTRANSFERASE"/>
    <property type="match status" value="1"/>
</dbReference>
<dbReference type="Pfam" id="PF00583">
    <property type="entry name" value="Acetyltransf_1"/>
    <property type="match status" value="1"/>
</dbReference>
<name>A0A511YPA9_9FLAO</name>
<gene>
    <name evidence="4" type="ORF">CHA01nite_27710</name>
</gene>
<dbReference type="InterPro" id="IPR016181">
    <property type="entry name" value="Acyl_CoA_acyltransferase"/>
</dbReference>
<protein>
    <submittedName>
        <fullName evidence="4">N-acetyltransferase</fullName>
    </submittedName>
</protein>
<accession>A0A511YPA9</accession>
<keyword evidence="2" id="KW-0012">Acyltransferase</keyword>
<dbReference type="GO" id="GO:0016747">
    <property type="term" value="F:acyltransferase activity, transferring groups other than amino-acyl groups"/>
    <property type="evidence" value="ECO:0007669"/>
    <property type="project" value="InterPro"/>
</dbReference>